<evidence type="ECO:0000313" key="3">
    <source>
        <dbReference type="Proteomes" id="UP001433268"/>
    </source>
</evidence>
<dbReference type="EMBL" id="JAQQWN010000011">
    <property type="protein sequence ID" value="KAK8061078.1"/>
    <property type="molecule type" value="Genomic_DNA"/>
</dbReference>
<evidence type="ECO:0000313" key="2">
    <source>
        <dbReference type="EMBL" id="KAK8061078.1"/>
    </source>
</evidence>
<gene>
    <name evidence="2" type="ORF">PG997_015299</name>
</gene>
<keyword evidence="3" id="KW-1185">Reference proteome</keyword>
<reference evidence="2 3" key="1">
    <citation type="submission" date="2023-01" db="EMBL/GenBank/DDBJ databases">
        <title>Analysis of 21 Apiospora genomes using comparative genomics revels a genus with tremendous synthesis potential of carbohydrate active enzymes and secondary metabolites.</title>
        <authorList>
            <person name="Sorensen T."/>
        </authorList>
    </citation>
    <scope>NUCLEOTIDE SEQUENCE [LARGE SCALE GENOMIC DNA]</scope>
    <source>
        <strain evidence="2 3">CBS 114990</strain>
    </source>
</reference>
<feature type="compositionally biased region" description="Polar residues" evidence="1">
    <location>
        <begin position="145"/>
        <end position="156"/>
    </location>
</feature>
<protein>
    <submittedName>
        <fullName evidence="2">Uncharacterized protein</fullName>
    </submittedName>
</protein>
<organism evidence="2 3">
    <name type="scientific">Apiospora hydei</name>
    <dbReference type="NCBI Taxonomy" id="1337664"/>
    <lineage>
        <taxon>Eukaryota</taxon>
        <taxon>Fungi</taxon>
        <taxon>Dikarya</taxon>
        <taxon>Ascomycota</taxon>
        <taxon>Pezizomycotina</taxon>
        <taxon>Sordariomycetes</taxon>
        <taxon>Xylariomycetidae</taxon>
        <taxon>Amphisphaeriales</taxon>
        <taxon>Apiosporaceae</taxon>
        <taxon>Apiospora</taxon>
    </lineage>
</organism>
<dbReference type="GeneID" id="92052673"/>
<proteinExistence type="predicted"/>
<name>A0ABR1UQ84_9PEZI</name>
<sequence length="156" mass="17607">MSKNTLFGAANHHGQTSNNMTSPMTGPELFVQTQARIQLLFERPIINNMVARYSAMSPSLKELGYELHKFPEIVDLTDKDIQKHATELIIRMDKVRKAVLPLSPDDADRVFEAYDMLKDQWLIITDLPKPGPRSAVNYATPLTEPPTSNLSREASR</sequence>
<feature type="compositionally biased region" description="Polar residues" evidence="1">
    <location>
        <begin position="13"/>
        <end position="23"/>
    </location>
</feature>
<feature type="region of interest" description="Disordered" evidence="1">
    <location>
        <begin position="135"/>
        <end position="156"/>
    </location>
</feature>
<evidence type="ECO:0000256" key="1">
    <source>
        <dbReference type="SAM" id="MobiDB-lite"/>
    </source>
</evidence>
<feature type="region of interest" description="Disordered" evidence="1">
    <location>
        <begin position="1"/>
        <end position="23"/>
    </location>
</feature>
<dbReference type="Proteomes" id="UP001433268">
    <property type="component" value="Unassembled WGS sequence"/>
</dbReference>
<accession>A0ABR1UQ84</accession>
<dbReference type="RefSeq" id="XP_066660498.1">
    <property type="nucleotide sequence ID" value="XM_066819613.1"/>
</dbReference>
<comment type="caution">
    <text evidence="2">The sequence shown here is derived from an EMBL/GenBank/DDBJ whole genome shotgun (WGS) entry which is preliminary data.</text>
</comment>